<dbReference type="NCBIfam" id="TIGR03180">
    <property type="entry name" value="UraD_2"/>
    <property type="match status" value="1"/>
</dbReference>
<keyword evidence="6" id="KW-0456">Lyase</keyword>
<dbReference type="GO" id="GO:0019628">
    <property type="term" value="P:urate catabolic process"/>
    <property type="evidence" value="ECO:0007669"/>
    <property type="project" value="TreeGrafter"/>
</dbReference>
<evidence type="ECO:0000256" key="4">
    <source>
        <dbReference type="ARBA" id="ARBA00022631"/>
    </source>
</evidence>
<evidence type="ECO:0000256" key="1">
    <source>
        <dbReference type="ARBA" id="ARBA00001163"/>
    </source>
</evidence>
<dbReference type="GO" id="GO:0051997">
    <property type="term" value="F:2-oxo-4-hydroxy-4-carboxy-5-ureidoimidazoline decarboxylase activity"/>
    <property type="evidence" value="ECO:0007669"/>
    <property type="project" value="UniProtKB-EC"/>
</dbReference>
<keyword evidence="4" id="KW-0659">Purine metabolism</keyword>
<keyword evidence="9" id="KW-1185">Reference proteome</keyword>
<proteinExistence type="predicted"/>
<accession>A0A2K8KW18</accession>
<evidence type="ECO:0000256" key="6">
    <source>
        <dbReference type="ARBA" id="ARBA00023239"/>
    </source>
</evidence>
<evidence type="ECO:0000256" key="2">
    <source>
        <dbReference type="ARBA" id="ARBA00004754"/>
    </source>
</evidence>
<protein>
    <recommendedName>
        <fullName evidence="3">2-oxo-4-hydroxy-4-carboxy-5-ureidoimidazoline decarboxylase</fullName>
        <ecNumber evidence="3">4.1.1.97</ecNumber>
    </recommendedName>
</protein>
<dbReference type="InterPro" id="IPR018020">
    <property type="entry name" value="OHCU_decarboxylase"/>
</dbReference>
<dbReference type="InterPro" id="IPR017595">
    <property type="entry name" value="OHCU_decarboxylase-2"/>
</dbReference>
<comment type="pathway">
    <text evidence="2">Purine metabolism; urate degradation; (S)-allantoin from urate: step 3/3.</text>
</comment>
<dbReference type="InterPro" id="IPR036778">
    <property type="entry name" value="OHCU_decarboxylase_sf"/>
</dbReference>
<dbReference type="RefSeq" id="WP_100258132.1">
    <property type="nucleotide sequence ID" value="NZ_CP011797.1"/>
</dbReference>
<dbReference type="EMBL" id="CP011797">
    <property type="protein sequence ID" value="ATX77911.1"/>
    <property type="molecule type" value="Genomic_DNA"/>
</dbReference>
<dbReference type="NCBIfam" id="NF010372">
    <property type="entry name" value="PRK13798.1"/>
    <property type="match status" value="1"/>
</dbReference>
<evidence type="ECO:0000313" key="8">
    <source>
        <dbReference type="EMBL" id="ATX77911.1"/>
    </source>
</evidence>
<dbReference type="PANTHER" id="PTHR43466:SF1">
    <property type="entry name" value="2-OXO-4-HYDROXY-4-CARBOXY-5-UREIDOIMIDAZOLINE DECARBOXYLASE-RELATED"/>
    <property type="match status" value="1"/>
</dbReference>
<dbReference type="KEGG" id="rfo:REIFOR_02790"/>
<evidence type="ECO:0000256" key="5">
    <source>
        <dbReference type="ARBA" id="ARBA00022793"/>
    </source>
</evidence>
<dbReference type="EC" id="4.1.1.97" evidence="3"/>
<name>A0A2K8KW18_9GAMM</name>
<gene>
    <name evidence="8" type="ORF">REIFOR_02790</name>
</gene>
<feature type="domain" description="Oxo-4-hydroxy-4-carboxy-5-ureidoimidazoline decarboxylase" evidence="7">
    <location>
        <begin position="7"/>
        <end position="162"/>
    </location>
</feature>
<sequence length="167" mass="18234">MSLAELNKLSPAAAQRQFESCCAAEAWATAMVQGRPYSSAEQLLTRADQRWQGVNRVDILQAFSGHPRIGDIHTLHEKYAHTADQAAGEQAGMDSAEADLLQALVDLNDAYVAKFGYIFIVCASGKSAAQMLALLEQRLVNDEASEWPLAAAEQHKITTLRLHKLLA</sequence>
<organism evidence="8 9">
    <name type="scientific">Reinekea forsetii</name>
    <dbReference type="NCBI Taxonomy" id="1336806"/>
    <lineage>
        <taxon>Bacteria</taxon>
        <taxon>Pseudomonadati</taxon>
        <taxon>Pseudomonadota</taxon>
        <taxon>Gammaproteobacteria</taxon>
        <taxon>Oceanospirillales</taxon>
        <taxon>Saccharospirillaceae</taxon>
        <taxon>Reinekea</taxon>
    </lineage>
</organism>
<dbReference type="AlphaFoldDB" id="A0A2K8KW18"/>
<comment type="catalytic activity">
    <reaction evidence="1">
        <text>5-hydroxy-2-oxo-4-ureido-2,5-dihydro-1H-imidazole-5-carboxylate + H(+) = (S)-allantoin + CO2</text>
        <dbReference type="Rhea" id="RHEA:26301"/>
        <dbReference type="ChEBI" id="CHEBI:15378"/>
        <dbReference type="ChEBI" id="CHEBI:15678"/>
        <dbReference type="ChEBI" id="CHEBI:16526"/>
        <dbReference type="ChEBI" id="CHEBI:58639"/>
        <dbReference type="EC" id="4.1.1.97"/>
    </reaction>
</comment>
<dbReference type="Gene3D" id="1.10.3330.10">
    <property type="entry name" value="Oxo-4-hydroxy-4-carboxy-5-ureidoimidazoline decarboxylase"/>
    <property type="match status" value="1"/>
</dbReference>
<dbReference type="PANTHER" id="PTHR43466">
    <property type="entry name" value="2-OXO-4-HYDROXY-4-CARBOXY-5-UREIDOIMIDAZOLINE DECARBOXYLASE-RELATED"/>
    <property type="match status" value="1"/>
</dbReference>
<dbReference type="Proteomes" id="UP000229757">
    <property type="component" value="Chromosome"/>
</dbReference>
<dbReference type="Pfam" id="PF09349">
    <property type="entry name" value="OHCU_decarbox"/>
    <property type="match status" value="1"/>
</dbReference>
<evidence type="ECO:0000259" key="7">
    <source>
        <dbReference type="Pfam" id="PF09349"/>
    </source>
</evidence>
<reference evidence="8 9" key="1">
    <citation type="journal article" date="2017" name="Environ. Microbiol.">
        <title>Genomic and physiological analyses of 'Reinekea forsetii' reveal a versatile opportunistic lifestyle during spring algae blooms.</title>
        <authorList>
            <person name="Avci B."/>
            <person name="Hahnke R.L."/>
            <person name="Chafee M."/>
            <person name="Fischer T."/>
            <person name="Gruber-Vodicka H."/>
            <person name="Tegetmeyer H.E."/>
            <person name="Harder J."/>
            <person name="Fuchs B.M."/>
            <person name="Amann R.I."/>
            <person name="Teeling H."/>
        </authorList>
    </citation>
    <scope>NUCLEOTIDE SEQUENCE [LARGE SCALE GENOMIC DNA]</scope>
    <source>
        <strain evidence="8 9">Hel1_31_D35</strain>
    </source>
</reference>
<evidence type="ECO:0000256" key="3">
    <source>
        <dbReference type="ARBA" id="ARBA00012257"/>
    </source>
</evidence>
<evidence type="ECO:0000313" key="9">
    <source>
        <dbReference type="Proteomes" id="UP000229757"/>
    </source>
</evidence>
<dbReference type="GO" id="GO:0006144">
    <property type="term" value="P:purine nucleobase metabolic process"/>
    <property type="evidence" value="ECO:0007669"/>
    <property type="project" value="UniProtKB-KW"/>
</dbReference>
<dbReference type="SUPFAM" id="SSF158694">
    <property type="entry name" value="UraD-Like"/>
    <property type="match status" value="1"/>
</dbReference>
<dbReference type="OrthoDB" id="9800909at2"/>
<keyword evidence="5" id="KW-0210">Decarboxylase</keyword>